<dbReference type="Proteomes" id="UP001286589">
    <property type="component" value="Unassembled WGS sequence"/>
</dbReference>
<dbReference type="RefSeq" id="WP_263406538.1">
    <property type="nucleotide sequence ID" value="NZ_CP011602.1"/>
</dbReference>
<sequence length="44" mass="5135">MGNAYDVLASELTEIYFTLNWHDNKDEPILRQWIDGNPAVAIYH</sequence>
<organism evidence="1 2">
    <name type="scientific">Phytobacter ursingii</name>
    <dbReference type="NCBI Taxonomy" id="1972431"/>
    <lineage>
        <taxon>Bacteria</taxon>
        <taxon>Pseudomonadati</taxon>
        <taxon>Pseudomonadota</taxon>
        <taxon>Gammaproteobacteria</taxon>
        <taxon>Enterobacterales</taxon>
        <taxon>Enterobacteriaceae</taxon>
        <taxon>Phytobacter</taxon>
    </lineage>
</organism>
<comment type="caution">
    <text evidence="1">The sequence shown here is derived from an EMBL/GenBank/DDBJ whole genome shotgun (WGS) entry which is preliminary data.</text>
</comment>
<accession>A0AB35RIY9</accession>
<evidence type="ECO:0000313" key="2">
    <source>
        <dbReference type="Proteomes" id="UP001286589"/>
    </source>
</evidence>
<keyword evidence="2" id="KW-1185">Reference proteome</keyword>
<dbReference type="AlphaFoldDB" id="A0AB35RIY9"/>
<reference evidence="1 2" key="1">
    <citation type="submission" date="2023-10" db="EMBL/GenBank/DDBJ databases">
        <title>Phytobacter spp. The emergence of a new genus of hospital-origin enterobacteria encoding carbapenemases in Argentina.</title>
        <authorList>
            <person name="Vay C."/>
            <person name="Almuzara M."/>
            <person name="Traglia G.M."/>
            <person name="Campos J."/>
        </authorList>
    </citation>
    <scope>NUCLEOTIDE SEQUENCE [LARGE SCALE GENOMIC DNA]</scope>
    <source>
        <strain evidence="1 2">CVMA36</strain>
    </source>
</reference>
<gene>
    <name evidence="1" type="ORF">R0H02_05805</name>
</gene>
<protein>
    <submittedName>
        <fullName evidence="1">Uncharacterized protein</fullName>
    </submittedName>
</protein>
<proteinExistence type="predicted"/>
<dbReference type="EMBL" id="JAWJAC010000003">
    <property type="protein sequence ID" value="MDV2861979.1"/>
    <property type="molecule type" value="Genomic_DNA"/>
</dbReference>
<evidence type="ECO:0000313" key="1">
    <source>
        <dbReference type="EMBL" id="MDV2861979.1"/>
    </source>
</evidence>
<name>A0AB35RIY9_9ENTR</name>